<dbReference type="eggNOG" id="KOG0207">
    <property type="taxonomic scope" value="Eukaryota"/>
</dbReference>
<dbReference type="KEGG" id="ctp:CTRG_05969"/>
<dbReference type="Gene3D" id="2.70.150.10">
    <property type="entry name" value="Calcium-transporting ATPase, cytoplasmic transduction domain A"/>
    <property type="match status" value="1"/>
</dbReference>
<dbReference type="GO" id="GO:0012510">
    <property type="term" value="C:trans-Golgi network transport vesicle membrane"/>
    <property type="evidence" value="ECO:0007669"/>
    <property type="project" value="EnsemblFungi"/>
</dbReference>
<sequence>MPSQQSQTTTTVLGISGMTCGACSASITEALESKPGVISASISLVTERGSIVHDSSISRKELVETIEDCGFDVVEIETVDTEAELEVLSKSKDIEYWKSIFIQSIIFGLPVLFMNHTKNFAIWKKTMIFPGLYLSSLLELALATYIQLKLAKPFLKKFSSFLRTGFKNATMDVLVAISTSISYLFSFTSILVSIIYGTESGPPAVLFDTLVMIISFVAFGKFLENKAKGATSTALSSLLSLTPPTCTIISDVPQYEEFMQQQKLNSKTQAALQDFATKTVSTDLLKPNDYSIVYPGGRIPADGEIVYGETEIDESLLTGEPLPVYKTVNDRVIGGSINGPFLIHIKVTHTGKDSQLQQIINLVKDTQVTKAPVQRFSDFVAARFVPCVLLLALFTFIAWMVACFTMHTEELPKIFREEVNGKFFVCLKLAISVVVVACPCALGLAAPTAVMVGTGVGALHGILIKGADILEKATSINVILFDKTGTLTTGEMSLVNYKSLSKLSDADWWKLIGSVECNSEHPIGVALTKLAKQKLGLGFDDDHFDTIIDEVNVLVGMGIQASITLNGGKTYNIFVGNEKLMSEKLPEMLNDFDEKSNSQNTVSYVIINGEYAGYIELTDTVKPLSREVVSYLKNDGYIVGMVTGDNYGAAMKISQEVGISPENVFYEVSPIHKDKVITDLKENLGDGVCVAFVGDGINDAPALAKADIGIAISSGTDIAIESADIVLISGSSRGADLKGIVNALKLSNATFSRIKLNFIWAMVYNILMLPFAMGCFLPLNIMLPPIAAGAAMMFSSLSVVFSSLLLKRWSPPKLEAKESFSIDLETGNLGDSVFSLKNGTLKEFNDVKRKATVNFGSLFAKMTSRRSGSRGSNGNNNQSYELVSNRVS</sequence>
<dbReference type="InterPro" id="IPR018303">
    <property type="entry name" value="ATPase_P-typ_P_site"/>
</dbReference>
<dbReference type="PRINTS" id="PR00119">
    <property type="entry name" value="CATATPASE"/>
</dbReference>
<dbReference type="NCBIfam" id="TIGR01525">
    <property type="entry name" value="ATPase-IB_hvy"/>
    <property type="match status" value="1"/>
</dbReference>
<keyword evidence="10 13" id="KW-1133">Transmembrane helix</keyword>
<evidence type="ECO:0000313" key="17">
    <source>
        <dbReference type="Proteomes" id="UP000002037"/>
    </source>
</evidence>
<keyword evidence="11 13" id="KW-0472">Membrane</keyword>
<dbReference type="GO" id="GO:0140581">
    <property type="term" value="F:P-type monovalent copper transporter activity"/>
    <property type="evidence" value="ECO:0007669"/>
    <property type="project" value="UniProtKB-EC"/>
</dbReference>
<dbReference type="CDD" id="cd00371">
    <property type="entry name" value="HMA"/>
    <property type="match status" value="1"/>
</dbReference>
<dbReference type="SUPFAM" id="SSF81665">
    <property type="entry name" value="Calcium ATPase, transmembrane domain M"/>
    <property type="match status" value="1"/>
</dbReference>
<feature type="transmembrane region" description="Helical" evidence="13">
    <location>
        <begin position="96"/>
        <end position="115"/>
    </location>
</feature>
<dbReference type="Gene3D" id="3.40.50.1000">
    <property type="entry name" value="HAD superfamily/HAD-like"/>
    <property type="match status" value="1"/>
</dbReference>
<dbReference type="SUPFAM" id="SSF56784">
    <property type="entry name" value="HAD-like"/>
    <property type="match status" value="1"/>
</dbReference>
<feature type="compositionally biased region" description="Polar residues" evidence="14">
    <location>
        <begin position="878"/>
        <end position="888"/>
    </location>
</feature>
<comment type="subcellular location">
    <subcellularLocation>
        <location evidence="1">Endomembrane system</location>
        <topology evidence="1">Multi-pass membrane protein</topology>
    </subcellularLocation>
    <subcellularLocation>
        <location evidence="13">Membrane</location>
    </subcellularLocation>
</comment>
<dbReference type="InterPro" id="IPR017969">
    <property type="entry name" value="Heavy-metal-associated_CS"/>
</dbReference>
<dbReference type="RefSeq" id="XP_002546491.1">
    <property type="nucleotide sequence ID" value="XM_002546445.1"/>
</dbReference>
<feature type="transmembrane region" description="Helical" evidence="13">
    <location>
        <begin position="204"/>
        <end position="223"/>
    </location>
</feature>
<dbReference type="Gene3D" id="3.30.70.100">
    <property type="match status" value="1"/>
</dbReference>
<dbReference type="InterPro" id="IPR044492">
    <property type="entry name" value="P_typ_ATPase_HD_dom"/>
</dbReference>
<evidence type="ECO:0000256" key="4">
    <source>
        <dbReference type="ARBA" id="ARBA00022448"/>
    </source>
</evidence>
<evidence type="ECO:0000256" key="2">
    <source>
        <dbReference type="ARBA" id="ARBA00006024"/>
    </source>
</evidence>
<proteinExistence type="inferred from homology"/>
<evidence type="ECO:0000313" key="16">
    <source>
        <dbReference type="EMBL" id="EER30185.1"/>
    </source>
</evidence>
<evidence type="ECO:0000256" key="14">
    <source>
        <dbReference type="SAM" id="MobiDB-lite"/>
    </source>
</evidence>
<evidence type="ECO:0000256" key="5">
    <source>
        <dbReference type="ARBA" id="ARBA00022692"/>
    </source>
</evidence>
<dbReference type="Pfam" id="PF00702">
    <property type="entry name" value="Hydrolase"/>
    <property type="match status" value="1"/>
</dbReference>
<dbReference type="InterPro" id="IPR027256">
    <property type="entry name" value="P-typ_ATPase_IB"/>
</dbReference>
<keyword evidence="7 13" id="KW-0547">Nucleotide-binding</keyword>
<dbReference type="VEuPathDB" id="FungiDB:CTRG_05969"/>
<dbReference type="HOGENOM" id="CLU_001771_0_1_1"/>
<dbReference type="SUPFAM" id="SSF81653">
    <property type="entry name" value="Calcium ATPase, transduction domain A"/>
    <property type="match status" value="1"/>
</dbReference>
<dbReference type="PANTHER" id="PTHR43520">
    <property type="entry name" value="ATP7, ISOFORM B"/>
    <property type="match status" value="1"/>
</dbReference>
<comment type="similarity">
    <text evidence="2 13">Belongs to the cation transport ATPase (P-type) (TC 3.A.3) family. Type IB subfamily.</text>
</comment>
<feature type="transmembrane region" description="Helical" evidence="13">
    <location>
        <begin position="758"/>
        <end position="779"/>
    </location>
</feature>
<dbReference type="EMBL" id="GG692405">
    <property type="protein sequence ID" value="EER30185.1"/>
    <property type="molecule type" value="Genomic_DNA"/>
</dbReference>
<dbReference type="GeneID" id="8298541"/>
<protein>
    <recommendedName>
        <fullName evidence="3">P-type Cu(+) transporter</fullName>
        <ecNumber evidence="3">7.2.2.8</ecNumber>
    </recommendedName>
    <alternativeName>
        <fullName evidence="12">Cu(2+)-ATPase</fullName>
    </alternativeName>
</protein>
<dbReference type="InterPro" id="IPR036163">
    <property type="entry name" value="HMA_dom_sf"/>
</dbReference>
<reference evidence="16 17" key="1">
    <citation type="journal article" date="2009" name="Nature">
        <title>Evolution of pathogenicity and sexual reproduction in eight Candida genomes.</title>
        <authorList>
            <person name="Butler G."/>
            <person name="Rasmussen M.D."/>
            <person name="Lin M.F."/>
            <person name="Santos M.A."/>
            <person name="Sakthikumar S."/>
            <person name="Munro C.A."/>
            <person name="Rheinbay E."/>
            <person name="Grabherr M."/>
            <person name="Forche A."/>
            <person name="Reedy J.L."/>
            <person name="Agrafioti I."/>
            <person name="Arnaud M.B."/>
            <person name="Bates S."/>
            <person name="Brown A.J."/>
            <person name="Brunke S."/>
            <person name="Costanzo M.C."/>
            <person name="Fitzpatrick D.A."/>
            <person name="de Groot P.W."/>
            <person name="Harris D."/>
            <person name="Hoyer L.L."/>
            <person name="Hube B."/>
            <person name="Klis F.M."/>
            <person name="Kodira C."/>
            <person name="Lennard N."/>
            <person name="Logue M.E."/>
            <person name="Martin R."/>
            <person name="Neiman A.M."/>
            <person name="Nikolaou E."/>
            <person name="Quail M.A."/>
            <person name="Quinn J."/>
            <person name="Santos M.C."/>
            <person name="Schmitzberger F.F."/>
            <person name="Sherlock G."/>
            <person name="Shah P."/>
            <person name="Silverstein K.A."/>
            <person name="Skrzypek M.S."/>
            <person name="Soll D."/>
            <person name="Staggs R."/>
            <person name="Stansfield I."/>
            <person name="Stumpf M.P."/>
            <person name="Sudbery P.E."/>
            <person name="Srikantha T."/>
            <person name="Zeng Q."/>
            <person name="Berman J."/>
            <person name="Berriman M."/>
            <person name="Heitman J."/>
            <person name="Gow N.A."/>
            <person name="Lorenz M.C."/>
            <person name="Birren B.W."/>
            <person name="Kellis M."/>
            <person name="Cuomo C.A."/>
        </authorList>
    </citation>
    <scope>NUCLEOTIDE SEQUENCE [LARGE SCALE GENOMIC DNA]</scope>
    <source>
        <strain evidence="17">ATCC MYA-3404 / T1</strain>
    </source>
</reference>
<dbReference type="Pfam" id="PF00122">
    <property type="entry name" value="E1-E2_ATPase"/>
    <property type="match status" value="1"/>
</dbReference>
<evidence type="ECO:0000256" key="1">
    <source>
        <dbReference type="ARBA" id="ARBA00004127"/>
    </source>
</evidence>
<dbReference type="EC" id="7.2.2.8" evidence="3"/>
<dbReference type="FunFam" id="2.70.150.10:FF:000002">
    <property type="entry name" value="Copper-transporting ATPase 1, putative"/>
    <property type="match status" value="1"/>
</dbReference>
<dbReference type="SFLD" id="SFLDG00002">
    <property type="entry name" value="C1.7:_P-type_atpase_like"/>
    <property type="match status" value="1"/>
</dbReference>
<dbReference type="InterPro" id="IPR023298">
    <property type="entry name" value="ATPase_P-typ_TM_dom_sf"/>
</dbReference>
<dbReference type="InterPro" id="IPR059000">
    <property type="entry name" value="ATPase_P-type_domA"/>
</dbReference>
<organism evidence="16 17">
    <name type="scientific">Candida tropicalis (strain ATCC MYA-3404 / T1)</name>
    <name type="common">Yeast</name>
    <dbReference type="NCBI Taxonomy" id="294747"/>
    <lineage>
        <taxon>Eukaryota</taxon>
        <taxon>Fungi</taxon>
        <taxon>Dikarya</taxon>
        <taxon>Ascomycota</taxon>
        <taxon>Saccharomycotina</taxon>
        <taxon>Pichiomycetes</taxon>
        <taxon>Debaryomycetaceae</taxon>
        <taxon>Candida/Lodderomyces clade</taxon>
        <taxon>Candida</taxon>
    </lineage>
</organism>
<dbReference type="SUPFAM" id="SSF55008">
    <property type="entry name" value="HMA, heavy metal-associated domain"/>
    <property type="match status" value="1"/>
</dbReference>
<dbReference type="InterPro" id="IPR006121">
    <property type="entry name" value="HMA_dom"/>
</dbReference>
<keyword evidence="5 13" id="KW-0812">Transmembrane</keyword>
<accession>C5MIS6</accession>
<dbReference type="GO" id="GO:0060003">
    <property type="term" value="P:copper ion export"/>
    <property type="evidence" value="ECO:0007669"/>
    <property type="project" value="EnsemblFungi"/>
</dbReference>
<dbReference type="InterPro" id="IPR023299">
    <property type="entry name" value="ATPase_P-typ_cyto_dom_N"/>
</dbReference>
<dbReference type="PROSITE" id="PS00154">
    <property type="entry name" value="ATPASE_E1_E2"/>
    <property type="match status" value="1"/>
</dbReference>
<evidence type="ECO:0000256" key="8">
    <source>
        <dbReference type="ARBA" id="ARBA00022840"/>
    </source>
</evidence>
<dbReference type="PROSITE" id="PS01047">
    <property type="entry name" value="HMA_1"/>
    <property type="match status" value="1"/>
</dbReference>
<feature type="transmembrane region" description="Helical" evidence="13">
    <location>
        <begin position="380"/>
        <end position="402"/>
    </location>
</feature>
<dbReference type="Proteomes" id="UP000002037">
    <property type="component" value="Unassembled WGS sequence"/>
</dbReference>
<name>C5MIS6_CANTT</name>
<feature type="transmembrane region" description="Helical" evidence="13">
    <location>
        <begin position="785"/>
        <end position="806"/>
    </location>
</feature>
<evidence type="ECO:0000256" key="3">
    <source>
        <dbReference type="ARBA" id="ARBA00012517"/>
    </source>
</evidence>
<dbReference type="STRING" id="294747.C5MIS6"/>
<dbReference type="FunFam" id="3.30.70.100:FF:000001">
    <property type="entry name" value="ATPase copper transporting beta"/>
    <property type="match status" value="1"/>
</dbReference>
<evidence type="ECO:0000256" key="11">
    <source>
        <dbReference type="ARBA" id="ARBA00023136"/>
    </source>
</evidence>
<dbReference type="Gene3D" id="3.40.1110.10">
    <property type="entry name" value="Calcium-transporting ATPase, cytoplasmic domain N"/>
    <property type="match status" value="1"/>
</dbReference>
<dbReference type="GO" id="GO:0005507">
    <property type="term" value="F:copper ion binding"/>
    <property type="evidence" value="ECO:0007669"/>
    <property type="project" value="EnsemblFungi"/>
</dbReference>
<dbReference type="InterPro" id="IPR023214">
    <property type="entry name" value="HAD_sf"/>
</dbReference>
<dbReference type="AlphaFoldDB" id="C5MIS6"/>
<dbReference type="GO" id="GO:0016887">
    <property type="term" value="F:ATP hydrolysis activity"/>
    <property type="evidence" value="ECO:0007669"/>
    <property type="project" value="InterPro"/>
</dbReference>
<keyword evidence="6 13" id="KW-0479">Metal-binding</keyword>
<dbReference type="PROSITE" id="PS50846">
    <property type="entry name" value="HMA_2"/>
    <property type="match status" value="1"/>
</dbReference>
<dbReference type="InterPro" id="IPR008250">
    <property type="entry name" value="ATPase_P-typ_transduc_dom_A_sf"/>
</dbReference>
<feature type="region of interest" description="Disordered" evidence="14">
    <location>
        <begin position="864"/>
        <end position="888"/>
    </location>
</feature>
<dbReference type="GO" id="GO:0055070">
    <property type="term" value="P:copper ion homeostasis"/>
    <property type="evidence" value="ECO:0007669"/>
    <property type="project" value="TreeGrafter"/>
</dbReference>
<keyword evidence="4" id="KW-0813">Transport</keyword>
<gene>
    <name evidence="16" type="ORF">CTRG_05969</name>
</gene>
<dbReference type="GO" id="GO:0043682">
    <property type="term" value="F:P-type divalent copper transporter activity"/>
    <property type="evidence" value="ECO:0007669"/>
    <property type="project" value="TreeGrafter"/>
</dbReference>
<keyword evidence="9" id="KW-1278">Translocase</keyword>
<dbReference type="Pfam" id="PF00403">
    <property type="entry name" value="HMA"/>
    <property type="match status" value="1"/>
</dbReference>
<dbReference type="GO" id="GO:0006879">
    <property type="term" value="P:intracellular iron ion homeostasis"/>
    <property type="evidence" value="ECO:0007669"/>
    <property type="project" value="EnsemblFungi"/>
</dbReference>
<dbReference type="CDD" id="cd02094">
    <property type="entry name" value="P-type_ATPase_Cu-like"/>
    <property type="match status" value="1"/>
</dbReference>
<dbReference type="SFLD" id="SFLDS00003">
    <property type="entry name" value="Haloacid_Dehalogenase"/>
    <property type="match status" value="1"/>
</dbReference>
<keyword evidence="8 13" id="KW-0067">ATP-binding</keyword>
<keyword evidence="17" id="KW-1185">Reference proteome</keyword>
<evidence type="ECO:0000256" key="9">
    <source>
        <dbReference type="ARBA" id="ARBA00022967"/>
    </source>
</evidence>
<evidence type="ECO:0000259" key="15">
    <source>
        <dbReference type="PROSITE" id="PS50846"/>
    </source>
</evidence>
<evidence type="ECO:0000256" key="6">
    <source>
        <dbReference type="ARBA" id="ARBA00022723"/>
    </source>
</evidence>
<dbReference type="GO" id="GO:0005524">
    <property type="term" value="F:ATP binding"/>
    <property type="evidence" value="ECO:0007669"/>
    <property type="project" value="UniProtKB-UniRule"/>
</dbReference>
<evidence type="ECO:0000256" key="12">
    <source>
        <dbReference type="ARBA" id="ARBA00080126"/>
    </source>
</evidence>
<dbReference type="InterPro" id="IPR036412">
    <property type="entry name" value="HAD-like_sf"/>
</dbReference>
<dbReference type="OrthoDB" id="432719at2759"/>
<evidence type="ECO:0000256" key="10">
    <source>
        <dbReference type="ARBA" id="ARBA00022989"/>
    </source>
</evidence>
<feature type="transmembrane region" description="Helical" evidence="13">
    <location>
        <begin position="127"/>
        <end position="148"/>
    </location>
</feature>
<dbReference type="NCBIfam" id="TIGR01494">
    <property type="entry name" value="ATPase_P-type"/>
    <property type="match status" value="1"/>
</dbReference>
<evidence type="ECO:0000256" key="7">
    <source>
        <dbReference type="ARBA" id="ARBA00022741"/>
    </source>
</evidence>
<evidence type="ECO:0000256" key="13">
    <source>
        <dbReference type="RuleBase" id="RU362081"/>
    </source>
</evidence>
<feature type="domain" description="HMA" evidence="15">
    <location>
        <begin position="9"/>
        <end position="74"/>
    </location>
</feature>
<feature type="transmembrane region" description="Helical" evidence="13">
    <location>
        <begin position="169"/>
        <end position="198"/>
    </location>
</feature>
<dbReference type="InterPro" id="IPR001757">
    <property type="entry name" value="P_typ_ATPase"/>
</dbReference>
<dbReference type="SFLD" id="SFLDF00027">
    <property type="entry name" value="p-type_atpase"/>
    <property type="match status" value="1"/>
</dbReference>
<dbReference type="PANTHER" id="PTHR43520:SF8">
    <property type="entry name" value="P-TYPE CU(+) TRANSPORTER"/>
    <property type="match status" value="1"/>
</dbReference>